<organism evidence="2 3">
    <name type="scientific">Actinocorallia longicatena</name>
    <dbReference type="NCBI Taxonomy" id="111803"/>
    <lineage>
        <taxon>Bacteria</taxon>
        <taxon>Bacillati</taxon>
        <taxon>Actinomycetota</taxon>
        <taxon>Actinomycetes</taxon>
        <taxon>Streptosporangiales</taxon>
        <taxon>Thermomonosporaceae</taxon>
        <taxon>Actinocorallia</taxon>
    </lineage>
</organism>
<sequence>MSERPIAPAEWALEYFRSKLAEHPAEGYVTSEQARARVAEGATWMEAVRPVEAEENTCRKAFTPTEAESIARAREEWLVPLAEQAKAHGQTAPGRPNASAKFAEASPAPVRPAADQQTRKLAANGTGYSPTTLAKVRAVEFVHLILVPVDGPAGPQCGGTGRAVMRREEVTCPDCRAIVGGAVEGVRS</sequence>
<evidence type="ECO:0000313" key="2">
    <source>
        <dbReference type="EMBL" id="GAA3215645.1"/>
    </source>
</evidence>
<comment type="caution">
    <text evidence="2">The sequence shown here is derived from an EMBL/GenBank/DDBJ whole genome shotgun (WGS) entry which is preliminary data.</text>
</comment>
<reference evidence="3" key="1">
    <citation type="journal article" date="2019" name="Int. J. Syst. Evol. Microbiol.">
        <title>The Global Catalogue of Microorganisms (GCM) 10K type strain sequencing project: providing services to taxonomists for standard genome sequencing and annotation.</title>
        <authorList>
            <consortium name="The Broad Institute Genomics Platform"/>
            <consortium name="The Broad Institute Genome Sequencing Center for Infectious Disease"/>
            <person name="Wu L."/>
            <person name="Ma J."/>
        </authorList>
    </citation>
    <scope>NUCLEOTIDE SEQUENCE [LARGE SCALE GENOMIC DNA]</scope>
    <source>
        <strain evidence="3">JCM 9377</strain>
    </source>
</reference>
<proteinExistence type="predicted"/>
<keyword evidence="3" id="KW-1185">Reference proteome</keyword>
<feature type="region of interest" description="Disordered" evidence="1">
    <location>
        <begin position="86"/>
        <end position="117"/>
    </location>
</feature>
<evidence type="ECO:0000313" key="3">
    <source>
        <dbReference type="Proteomes" id="UP001501237"/>
    </source>
</evidence>
<dbReference type="EMBL" id="BAAAUV010000008">
    <property type="protein sequence ID" value="GAA3215645.1"/>
    <property type="molecule type" value="Genomic_DNA"/>
</dbReference>
<protein>
    <submittedName>
        <fullName evidence="2">Uncharacterized protein</fullName>
    </submittedName>
</protein>
<name>A0ABP6QAH3_9ACTN</name>
<gene>
    <name evidence="2" type="ORF">GCM10010468_37220</name>
</gene>
<accession>A0ABP6QAH3</accession>
<evidence type="ECO:0000256" key="1">
    <source>
        <dbReference type="SAM" id="MobiDB-lite"/>
    </source>
</evidence>
<dbReference type="Proteomes" id="UP001501237">
    <property type="component" value="Unassembled WGS sequence"/>
</dbReference>